<comment type="similarity">
    <text evidence="6">Belongs to the sodium:neurotransmitter symporter (SNF) (TC 2.A.22) family.</text>
</comment>
<dbReference type="Pfam" id="PF00209">
    <property type="entry name" value="SNF"/>
    <property type="match status" value="1"/>
</dbReference>
<sequence>MNWTERHLVKYMRYTWYMYKNINVIPKPETDPPNSDTNSLTDDTMAAVELQPVSNGNIPLSINLGPISNGKDPPRDGDIPDGQLLLPDKDHTEESKDPEKLPLPDQEFLTPPREEWDKKADFLLAIIGYSVDLANVWRFPYLAYKNGGGAFIIPYFTVLFLGAIPVFFMELSMGQFNREGPIKVWKIVPLCRGIGYASCFMAYIVAFYYNVVIGWAFYYLFNSFSFTLPWSSCNNSFNSPRCWQLDWSNNNTNVTYNSNQSVSSSFEFFERGMLSLHKSSGIDDLGEVKWQLMLCTLLTFTMLYFCLWKNVKSAGKVVWFTATIPYLILTILLVRGALLPGAKEGVSYFITPNVSRLGDPQVWIDAAVQIFFSIGAGFGTHIAYASYNNFNNNCYRDCLITAGVNSFTSIYSGFVVFTYLGYMAQMQQKHINEVAQDGPGLVFIVYPEAIATLPGSTIWAVLFFFMLVTLGLDSAFGGLESPLTGLGDLFQERFKLRWSREVLTFIIISTAFLFSIPCVTVGGMYVFKILDAFAAGTSILFTVLCQVIAVAWIYGVDQFCLDIQDMTGKRPGIYWKVCWKFLCPTFLLIIVISSFLHYQPLVYKGGIGRYVYPHYANIIGWLIAFSSMSLIPIYAIYKFAFTRGSFRQRLALGISPTREHETIMNKNEVKRFR</sequence>
<feature type="transmembrane region" description="Helical" evidence="8">
    <location>
        <begin position="362"/>
        <end position="387"/>
    </location>
</feature>
<evidence type="ECO:0000313" key="9">
    <source>
        <dbReference type="EMBL" id="KAJ8302631.1"/>
    </source>
</evidence>
<feature type="transmembrane region" description="Helical" evidence="8">
    <location>
        <begin position="458"/>
        <end position="481"/>
    </location>
</feature>
<dbReference type="Proteomes" id="UP001217089">
    <property type="component" value="Unassembled WGS sequence"/>
</dbReference>
<protein>
    <recommendedName>
        <fullName evidence="6">Transporter</fullName>
    </recommendedName>
</protein>
<evidence type="ECO:0000256" key="3">
    <source>
        <dbReference type="ARBA" id="ARBA00022692"/>
    </source>
</evidence>
<name>A0ABQ9EBB3_TEGGR</name>
<feature type="transmembrane region" description="Helical" evidence="8">
    <location>
        <begin position="194"/>
        <end position="221"/>
    </location>
</feature>
<evidence type="ECO:0000256" key="1">
    <source>
        <dbReference type="ARBA" id="ARBA00004141"/>
    </source>
</evidence>
<gene>
    <name evidence="9" type="ORF">KUTeg_019027</name>
</gene>
<keyword evidence="6" id="KW-0769">Symport</keyword>
<feature type="transmembrane region" description="Helical" evidence="8">
    <location>
        <begin position="319"/>
        <end position="342"/>
    </location>
</feature>
<comment type="subcellular location">
    <subcellularLocation>
        <location evidence="1">Membrane</location>
        <topology evidence="1">Multi-pass membrane protein</topology>
    </subcellularLocation>
</comment>
<feature type="transmembrane region" description="Helical" evidence="8">
    <location>
        <begin position="399"/>
        <end position="422"/>
    </location>
</feature>
<dbReference type="InterPro" id="IPR037272">
    <property type="entry name" value="SNS_sf"/>
</dbReference>
<evidence type="ECO:0000256" key="2">
    <source>
        <dbReference type="ARBA" id="ARBA00022448"/>
    </source>
</evidence>
<evidence type="ECO:0000256" key="8">
    <source>
        <dbReference type="SAM" id="Phobius"/>
    </source>
</evidence>
<feature type="transmembrane region" description="Helical" evidence="8">
    <location>
        <begin position="618"/>
        <end position="637"/>
    </location>
</feature>
<dbReference type="PANTHER" id="PTHR11616">
    <property type="entry name" value="SODIUM/CHLORIDE DEPENDENT TRANSPORTER"/>
    <property type="match status" value="1"/>
</dbReference>
<evidence type="ECO:0000313" key="10">
    <source>
        <dbReference type="Proteomes" id="UP001217089"/>
    </source>
</evidence>
<feature type="transmembrane region" description="Helical" evidence="8">
    <location>
        <begin position="502"/>
        <end position="527"/>
    </location>
</feature>
<feature type="non-terminal residue" evidence="9">
    <location>
        <position position="673"/>
    </location>
</feature>
<feature type="transmembrane region" description="Helical" evidence="8">
    <location>
        <begin position="122"/>
        <end position="140"/>
    </location>
</feature>
<dbReference type="PRINTS" id="PR00176">
    <property type="entry name" value="NANEUSMPORT"/>
</dbReference>
<evidence type="ECO:0000256" key="6">
    <source>
        <dbReference type="RuleBase" id="RU003732"/>
    </source>
</evidence>
<feature type="transmembrane region" description="Helical" evidence="8">
    <location>
        <begin position="152"/>
        <end position="173"/>
    </location>
</feature>
<proteinExistence type="inferred from homology"/>
<evidence type="ECO:0000256" key="5">
    <source>
        <dbReference type="ARBA" id="ARBA00023136"/>
    </source>
</evidence>
<feature type="transmembrane region" description="Helical" evidence="8">
    <location>
        <begin position="533"/>
        <end position="556"/>
    </location>
</feature>
<keyword evidence="4 8" id="KW-1133">Transmembrane helix</keyword>
<evidence type="ECO:0000256" key="4">
    <source>
        <dbReference type="ARBA" id="ARBA00022989"/>
    </source>
</evidence>
<evidence type="ECO:0000256" key="7">
    <source>
        <dbReference type="SAM" id="MobiDB-lite"/>
    </source>
</evidence>
<keyword evidence="3 6" id="KW-0812">Transmembrane</keyword>
<reference evidence="9 10" key="1">
    <citation type="submission" date="2022-12" db="EMBL/GenBank/DDBJ databases">
        <title>Chromosome-level genome of Tegillarca granosa.</title>
        <authorList>
            <person name="Kim J."/>
        </authorList>
    </citation>
    <scope>NUCLEOTIDE SEQUENCE [LARGE SCALE GENOMIC DNA]</scope>
    <source>
        <strain evidence="9">Teg-2019</strain>
        <tissue evidence="9">Adductor muscle</tissue>
    </source>
</reference>
<dbReference type="PROSITE" id="PS00610">
    <property type="entry name" value="NA_NEUROTRAN_SYMP_1"/>
    <property type="match status" value="1"/>
</dbReference>
<feature type="transmembrane region" description="Helical" evidence="8">
    <location>
        <begin position="290"/>
        <end position="307"/>
    </location>
</feature>
<feature type="transmembrane region" description="Helical" evidence="8">
    <location>
        <begin position="577"/>
        <end position="598"/>
    </location>
</feature>
<organism evidence="9 10">
    <name type="scientific">Tegillarca granosa</name>
    <name type="common">Malaysian cockle</name>
    <name type="synonym">Anadara granosa</name>
    <dbReference type="NCBI Taxonomy" id="220873"/>
    <lineage>
        <taxon>Eukaryota</taxon>
        <taxon>Metazoa</taxon>
        <taxon>Spiralia</taxon>
        <taxon>Lophotrochozoa</taxon>
        <taxon>Mollusca</taxon>
        <taxon>Bivalvia</taxon>
        <taxon>Autobranchia</taxon>
        <taxon>Pteriomorphia</taxon>
        <taxon>Arcoida</taxon>
        <taxon>Arcoidea</taxon>
        <taxon>Arcidae</taxon>
        <taxon>Tegillarca</taxon>
    </lineage>
</organism>
<comment type="caution">
    <text evidence="9">The sequence shown here is derived from an EMBL/GenBank/DDBJ whole genome shotgun (WGS) entry which is preliminary data.</text>
</comment>
<dbReference type="EMBL" id="JARBDR010000917">
    <property type="protein sequence ID" value="KAJ8302631.1"/>
    <property type="molecule type" value="Genomic_DNA"/>
</dbReference>
<feature type="compositionally biased region" description="Basic and acidic residues" evidence="7">
    <location>
        <begin position="87"/>
        <end position="102"/>
    </location>
</feature>
<dbReference type="PROSITE" id="PS50267">
    <property type="entry name" value="NA_NEUROTRAN_SYMP_3"/>
    <property type="match status" value="1"/>
</dbReference>
<dbReference type="PANTHER" id="PTHR11616:SF38">
    <property type="entry name" value="SODIUM-DEPENDENT DOPAMINE TRANSPORTER"/>
    <property type="match status" value="1"/>
</dbReference>
<dbReference type="SUPFAM" id="SSF161070">
    <property type="entry name" value="SNF-like"/>
    <property type="match status" value="1"/>
</dbReference>
<keyword evidence="2 6" id="KW-0813">Transport</keyword>
<dbReference type="InterPro" id="IPR000175">
    <property type="entry name" value="Na/ntran_symport"/>
</dbReference>
<dbReference type="PROSITE" id="PS00754">
    <property type="entry name" value="NA_NEUROTRAN_SYMP_2"/>
    <property type="match status" value="1"/>
</dbReference>
<feature type="region of interest" description="Disordered" evidence="7">
    <location>
        <begin position="64"/>
        <end position="108"/>
    </location>
</feature>
<accession>A0ABQ9EBB3</accession>
<keyword evidence="10" id="KW-1185">Reference proteome</keyword>
<keyword evidence="5 8" id="KW-0472">Membrane</keyword>